<dbReference type="OrthoDB" id="6423198at2759"/>
<reference evidence="3 4" key="1">
    <citation type="submission" date="2013-11" db="EMBL/GenBank/DDBJ databases">
        <title>Genome sequencing of Stegodyphus mimosarum.</title>
        <authorList>
            <person name="Bechsgaard J."/>
        </authorList>
    </citation>
    <scope>NUCLEOTIDE SEQUENCE [LARGE SCALE GENOMIC DNA]</scope>
</reference>
<dbReference type="Pfam" id="PF18701">
    <property type="entry name" value="DUF5641"/>
    <property type="match status" value="1"/>
</dbReference>
<accession>A0A087UJP2</accession>
<dbReference type="AlphaFoldDB" id="A0A087UJP2"/>
<evidence type="ECO:0000313" key="3">
    <source>
        <dbReference type="EMBL" id="KFM77581.1"/>
    </source>
</evidence>
<feature type="domain" description="DUF5641" evidence="2">
    <location>
        <begin position="38"/>
        <end position="71"/>
    </location>
</feature>
<name>A0A087UJP2_STEMI</name>
<organism evidence="3 4">
    <name type="scientific">Stegodyphus mimosarum</name>
    <name type="common">African social velvet spider</name>
    <dbReference type="NCBI Taxonomy" id="407821"/>
    <lineage>
        <taxon>Eukaryota</taxon>
        <taxon>Metazoa</taxon>
        <taxon>Ecdysozoa</taxon>
        <taxon>Arthropoda</taxon>
        <taxon>Chelicerata</taxon>
        <taxon>Arachnida</taxon>
        <taxon>Araneae</taxon>
        <taxon>Araneomorphae</taxon>
        <taxon>Entelegynae</taxon>
        <taxon>Eresoidea</taxon>
        <taxon>Eresidae</taxon>
        <taxon>Stegodyphus</taxon>
    </lineage>
</organism>
<feature type="non-terminal residue" evidence="3">
    <location>
        <position position="153"/>
    </location>
</feature>
<protein>
    <recommendedName>
        <fullName evidence="2">DUF5641 domain-containing protein</fullName>
    </recommendedName>
</protein>
<evidence type="ECO:0000313" key="4">
    <source>
        <dbReference type="Proteomes" id="UP000054359"/>
    </source>
</evidence>
<feature type="region of interest" description="Disordered" evidence="1">
    <location>
        <begin position="83"/>
        <end position="103"/>
    </location>
</feature>
<evidence type="ECO:0000259" key="2">
    <source>
        <dbReference type="Pfam" id="PF18701"/>
    </source>
</evidence>
<gene>
    <name evidence="3" type="ORF">X975_19011</name>
</gene>
<keyword evidence="4" id="KW-1185">Reference proteome</keyword>
<dbReference type="EMBL" id="KK120131">
    <property type="protein sequence ID" value="KFM77581.1"/>
    <property type="molecule type" value="Genomic_DNA"/>
</dbReference>
<sequence length="153" mass="16948">MRMATQTESALICKEYSSSFIVSPIPVFPAPQRSPSPTANIIELIPGRDGKVRTVKLKTQHGSVLRPVQWVFSLELQAVGSVSTENKKTGEEESSAWEPSEVNTSLSPNDIIMETYTSSGRCVKAPKRSDLFNCICYKFETLLKSQRAEHVAN</sequence>
<proteinExistence type="predicted"/>
<dbReference type="InterPro" id="IPR040676">
    <property type="entry name" value="DUF5641"/>
</dbReference>
<dbReference type="Proteomes" id="UP000054359">
    <property type="component" value="Unassembled WGS sequence"/>
</dbReference>
<evidence type="ECO:0000256" key="1">
    <source>
        <dbReference type="SAM" id="MobiDB-lite"/>
    </source>
</evidence>